<protein>
    <submittedName>
        <fullName evidence="1">Uncharacterized protein</fullName>
    </submittedName>
</protein>
<reference evidence="2" key="2">
    <citation type="submission" date="2015-01" db="EMBL/GenBank/DDBJ databases">
        <title>Evolutionary Origins and Diversification of the Mycorrhizal Mutualists.</title>
        <authorList>
            <consortium name="DOE Joint Genome Institute"/>
            <consortium name="Mycorrhizal Genomics Consortium"/>
            <person name="Kohler A."/>
            <person name="Kuo A."/>
            <person name="Nagy L.G."/>
            <person name="Floudas D."/>
            <person name="Copeland A."/>
            <person name="Barry K.W."/>
            <person name="Cichocki N."/>
            <person name="Veneault-Fourrey C."/>
            <person name="LaButti K."/>
            <person name="Lindquist E.A."/>
            <person name="Lipzen A."/>
            <person name="Lundell T."/>
            <person name="Morin E."/>
            <person name="Murat C."/>
            <person name="Riley R."/>
            <person name="Ohm R."/>
            <person name="Sun H."/>
            <person name="Tunlid A."/>
            <person name="Henrissat B."/>
            <person name="Grigoriev I.V."/>
            <person name="Hibbett D.S."/>
            <person name="Martin F."/>
        </authorList>
    </citation>
    <scope>NUCLEOTIDE SEQUENCE [LARGE SCALE GENOMIC DNA]</scope>
    <source>
        <strain evidence="2">MAFF 305830</strain>
    </source>
</reference>
<dbReference type="HOGENOM" id="CLU_3070159_0_0_1"/>
<organism evidence="1 2">
    <name type="scientific">Serendipita vermifera MAFF 305830</name>
    <dbReference type="NCBI Taxonomy" id="933852"/>
    <lineage>
        <taxon>Eukaryota</taxon>
        <taxon>Fungi</taxon>
        <taxon>Dikarya</taxon>
        <taxon>Basidiomycota</taxon>
        <taxon>Agaricomycotina</taxon>
        <taxon>Agaricomycetes</taxon>
        <taxon>Sebacinales</taxon>
        <taxon>Serendipitaceae</taxon>
        <taxon>Serendipita</taxon>
    </lineage>
</organism>
<dbReference type="EMBL" id="KN824767">
    <property type="protein sequence ID" value="KIM19368.1"/>
    <property type="molecule type" value="Genomic_DNA"/>
</dbReference>
<dbReference type="AlphaFoldDB" id="A0A0C2VYG6"/>
<evidence type="ECO:0000313" key="1">
    <source>
        <dbReference type="EMBL" id="KIM19368.1"/>
    </source>
</evidence>
<keyword evidence="2" id="KW-1185">Reference proteome</keyword>
<dbReference type="Proteomes" id="UP000054097">
    <property type="component" value="Unassembled WGS sequence"/>
</dbReference>
<accession>A0A0C2VYG6</accession>
<reference evidence="1 2" key="1">
    <citation type="submission" date="2014-04" db="EMBL/GenBank/DDBJ databases">
        <authorList>
            <consortium name="DOE Joint Genome Institute"/>
            <person name="Kuo A."/>
            <person name="Zuccaro A."/>
            <person name="Kohler A."/>
            <person name="Nagy L.G."/>
            <person name="Floudas D."/>
            <person name="Copeland A."/>
            <person name="Barry K.W."/>
            <person name="Cichocki N."/>
            <person name="Veneault-Fourrey C."/>
            <person name="LaButti K."/>
            <person name="Lindquist E.A."/>
            <person name="Lipzen A."/>
            <person name="Lundell T."/>
            <person name="Morin E."/>
            <person name="Murat C."/>
            <person name="Sun H."/>
            <person name="Tunlid A."/>
            <person name="Henrissat B."/>
            <person name="Grigoriev I.V."/>
            <person name="Hibbett D.S."/>
            <person name="Martin F."/>
            <person name="Nordberg H.P."/>
            <person name="Cantor M.N."/>
            <person name="Hua S.X."/>
        </authorList>
    </citation>
    <scope>NUCLEOTIDE SEQUENCE [LARGE SCALE GENOMIC DNA]</scope>
    <source>
        <strain evidence="1 2">MAFF 305830</strain>
    </source>
</reference>
<name>A0A0C2VYG6_SERVB</name>
<sequence>MSLAEQTNVSLIPWVGVLDAPPQTGRLGSDGRDTIDPVREREIELAAAEWDKS</sequence>
<evidence type="ECO:0000313" key="2">
    <source>
        <dbReference type="Proteomes" id="UP000054097"/>
    </source>
</evidence>
<gene>
    <name evidence="1" type="ORF">M408DRAFT_334414</name>
</gene>
<proteinExistence type="predicted"/>